<evidence type="ECO:0000313" key="4">
    <source>
        <dbReference type="Proteomes" id="UP001497533"/>
    </source>
</evidence>
<dbReference type="RefSeq" id="WP_341764986.1">
    <property type="nucleotide sequence ID" value="NZ_OZ034688.1"/>
</dbReference>
<dbReference type="Proteomes" id="UP001497533">
    <property type="component" value="Chromosome"/>
</dbReference>
<keyword evidence="4" id="KW-1185">Reference proteome</keyword>
<dbReference type="InterPro" id="IPR007340">
    <property type="entry name" value="LysM_Opacity-associatedA"/>
</dbReference>
<sequence length="187" mass="22504">MLKLSKFHLYSIIFLFFIVILLLFWPKCINYIIKFQDKLQLIIIKSLTIDNYNRKFIKLRNFDTKFNDILSININLNNKNKENQKNNKLQELIFLKENIKNNDWKYFNVQKGNTLAKLFRDNSLKVDNAFNMAKIEKEKKILSNLYEGQKIRLKVNKKGEVQLLETIDLTGKKYSFFKKNNSYYRTP</sequence>
<accession>A0ABM9NPV8</accession>
<dbReference type="Gene3D" id="3.10.450.350">
    <property type="match status" value="1"/>
</dbReference>
<proteinExistence type="predicted"/>
<keyword evidence="1" id="KW-0472">Membrane</keyword>
<organism evidence="3 4">
    <name type="scientific">Candidatus Providencia siddallii</name>
    <dbReference type="NCBI Taxonomy" id="1715285"/>
    <lineage>
        <taxon>Bacteria</taxon>
        <taxon>Pseudomonadati</taxon>
        <taxon>Pseudomonadota</taxon>
        <taxon>Gammaproteobacteria</taxon>
        <taxon>Enterobacterales</taxon>
        <taxon>Morganellaceae</taxon>
        <taxon>Providencia</taxon>
    </lineage>
</organism>
<evidence type="ECO:0000259" key="2">
    <source>
        <dbReference type="Pfam" id="PF04225"/>
    </source>
</evidence>
<keyword evidence="1" id="KW-1133">Transmembrane helix</keyword>
<protein>
    <submittedName>
        <fullName evidence="3">Opacity-associated protein A domain-containing protein</fullName>
    </submittedName>
</protein>
<keyword evidence="1" id="KW-0812">Transmembrane</keyword>
<feature type="transmembrane region" description="Helical" evidence="1">
    <location>
        <begin position="7"/>
        <end position="25"/>
    </location>
</feature>
<feature type="domain" description="Opacity-associated protein A LysM-like" evidence="2">
    <location>
        <begin position="104"/>
        <end position="184"/>
    </location>
</feature>
<dbReference type="EMBL" id="OZ034688">
    <property type="protein sequence ID" value="CAL1329534.1"/>
    <property type="molecule type" value="Genomic_DNA"/>
</dbReference>
<reference evidence="3" key="1">
    <citation type="submission" date="2024-04" db="EMBL/GenBank/DDBJ databases">
        <authorList>
            <person name="Manzano-Marin A."/>
            <person name="Manzano-Marin A."/>
            <person name="Alejandro Manzano Marin A."/>
        </authorList>
    </citation>
    <scope>NUCLEOTIDE SEQUENCE [LARGE SCALE GENOMIC DNA]</scope>
    <source>
        <strain evidence="3">TABTEA</strain>
    </source>
</reference>
<evidence type="ECO:0000313" key="3">
    <source>
        <dbReference type="EMBL" id="CAL1329534.1"/>
    </source>
</evidence>
<name>A0ABM9NPV8_9GAMM</name>
<dbReference type="Pfam" id="PF04225">
    <property type="entry name" value="LysM_OapA"/>
    <property type="match status" value="1"/>
</dbReference>
<evidence type="ECO:0000256" key="1">
    <source>
        <dbReference type="SAM" id="Phobius"/>
    </source>
</evidence>
<gene>
    <name evidence="3" type="ORF">PRHACTZTBTEA_632</name>
</gene>